<protein>
    <recommendedName>
        <fullName evidence="4">Spaetzle domain-containing protein</fullName>
    </recommendedName>
</protein>
<dbReference type="PANTHER" id="PTHR23199">
    <property type="entry name" value="NEUROTROPHIN 1-RELATED"/>
    <property type="match status" value="1"/>
</dbReference>
<dbReference type="GO" id="GO:0008083">
    <property type="term" value="F:growth factor activity"/>
    <property type="evidence" value="ECO:0007669"/>
    <property type="project" value="TreeGrafter"/>
</dbReference>
<dbReference type="InterPro" id="IPR052444">
    <property type="entry name" value="Spz/Toll_ligand-like"/>
</dbReference>
<keyword evidence="3" id="KW-1185">Reference proteome</keyword>
<dbReference type="PANTHER" id="PTHR23199:SF12">
    <property type="entry name" value="NEUROTROPHIN 1-RELATED"/>
    <property type="match status" value="1"/>
</dbReference>
<dbReference type="Gene3D" id="2.10.90.10">
    <property type="entry name" value="Cystine-knot cytokines"/>
    <property type="match status" value="1"/>
</dbReference>
<dbReference type="AlphaFoldDB" id="A0A9P0DMC1"/>
<dbReference type="InterPro" id="IPR029034">
    <property type="entry name" value="Cystine-knot_cytokine"/>
</dbReference>
<dbReference type="Proteomes" id="UP001153737">
    <property type="component" value="Chromosome 17"/>
</dbReference>
<sequence length="219" mass="25277">MRIAYCVRALIAVLGLAAVVRPVASNEYFNDTFYEVHRVRRSSRRKHIPEEGSAIQNGFMEDQEMDKRFHHRNSRKSHLLDPEDSGNRTVDCCPTVLEMIEPLGGSNQEGLLVELYRDENYIQRFYEYSCQHSVVDKPCKFINKKLHAQSRCVQRHSFSYALVKNTPSHRNKNFPTFPAHGNGGATYTLDYIKVRSGCSCVVVNKNKKRKNTRKQHAKT</sequence>
<evidence type="ECO:0000313" key="3">
    <source>
        <dbReference type="Proteomes" id="UP001153737"/>
    </source>
</evidence>
<gene>
    <name evidence="2" type="ORF">PHAECO_LOCUS5797</name>
</gene>
<dbReference type="GO" id="GO:0045087">
    <property type="term" value="P:innate immune response"/>
    <property type="evidence" value="ECO:0007669"/>
    <property type="project" value="TreeGrafter"/>
</dbReference>
<accession>A0A9P0DMC1</accession>
<name>A0A9P0DMC1_PHACE</name>
<feature type="signal peptide" evidence="1">
    <location>
        <begin position="1"/>
        <end position="25"/>
    </location>
</feature>
<evidence type="ECO:0000313" key="2">
    <source>
        <dbReference type="EMBL" id="CAH1155138.1"/>
    </source>
</evidence>
<dbReference type="GO" id="GO:0005576">
    <property type="term" value="C:extracellular region"/>
    <property type="evidence" value="ECO:0007669"/>
    <property type="project" value="TreeGrafter"/>
</dbReference>
<keyword evidence="1" id="KW-0732">Signal</keyword>
<dbReference type="EMBL" id="OU896723">
    <property type="protein sequence ID" value="CAH1155138.1"/>
    <property type="molecule type" value="Genomic_DNA"/>
</dbReference>
<reference evidence="2" key="2">
    <citation type="submission" date="2022-10" db="EMBL/GenBank/DDBJ databases">
        <authorList>
            <consortium name="ENA_rothamsted_submissions"/>
            <consortium name="culmorum"/>
            <person name="King R."/>
        </authorList>
    </citation>
    <scope>NUCLEOTIDE SEQUENCE</scope>
</reference>
<dbReference type="OrthoDB" id="6381819at2759"/>
<dbReference type="GO" id="GO:0021556">
    <property type="term" value="P:central nervous system formation"/>
    <property type="evidence" value="ECO:0007669"/>
    <property type="project" value="TreeGrafter"/>
</dbReference>
<proteinExistence type="predicted"/>
<feature type="chain" id="PRO_5040145374" description="Spaetzle domain-containing protein" evidence="1">
    <location>
        <begin position="26"/>
        <end position="219"/>
    </location>
</feature>
<reference evidence="2" key="1">
    <citation type="submission" date="2022-01" db="EMBL/GenBank/DDBJ databases">
        <authorList>
            <person name="King R."/>
        </authorList>
    </citation>
    <scope>NUCLEOTIDE SEQUENCE</scope>
</reference>
<dbReference type="GO" id="GO:0005121">
    <property type="term" value="F:Toll binding"/>
    <property type="evidence" value="ECO:0007669"/>
    <property type="project" value="TreeGrafter"/>
</dbReference>
<evidence type="ECO:0000256" key="1">
    <source>
        <dbReference type="SAM" id="SignalP"/>
    </source>
</evidence>
<evidence type="ECO:0008006" key="4">
    <source>
        <dbReference type="Google" id="ProtNLM"/>
    </source>
</evidence>
<dbReference type="PROSITE" id="PS50270">
    <property type="entry name" value="NGF_2"/>
    <property type="match status" value="1"/>
</dbReference>
<organism evidence="2 3">
    <name type="scientific">Phaedon cochleariae</name>
    <name type="common">Mustard beetle</name>
    <dbReference type="NCBI Taxonomy" id="80249"/>
    <lineage>
        <taxon>Eukaryota</taxon>
        <taxon>Metazoa</taxon>
        <taxon>Ecdysozoa</taxon>
        <taxon>Arthropoda</taxon>
        <taxon>Hexapoda</taxon>
        <taxon>Insecta</taxon>
        <taxon>Pterygota</taxon>
        <taxon>Neoptera</taxon>
        <taxon>Endopterygota</taxon>
        <taxon>Coleoptera</taxon>
        <taxon>Polyphaga</taxon>
        <taxon>Cucujiformia</taxon>
        <taxon>Chrysomeloidea</taxon>
        <taxon>Chrysomelidae</taxon>
        <taxon>Chrysomelinae</taxon>
        <taxon>Chrysomelini</taxon>
        <taxon>Phaedon</taxon>
    </lineage>
</organism>
<dbReference type="SUPFAM" id="SSF57501">
    <property type="entry name" value="Cystine-knot cytokines"/>
    <property type="match status" value="1"/>
</dbReference>